<dbReference type="EMBL" id="WNDX01000208">
    <property type="protein sequence ID" value="KAF1036029.1"/>
    <property type="molecule type" value="Genomic_DNA"/>
</dbReference>
<feature type="domain" description="Peptidase S9 prolyl oligopeptidase catalytic" evidence="2">
    <location>
        <begin position="5"/>
        <end position="171"/>
    </location>
</feature>
<organism evidence="3 4">
    <name type="scientific">Herbaspirillum frisingense</name>
    <dbReference type="NCBI Taxonomy" id="92645"/>
    <lineage>
        <taxon>Bacteria</taxon>
        <taxon>Pseudomonadati</taxon>
        <taxon>Pseudomonadota</taxon>
        <taxon>Betaproteobacteria</taxon>
        <taxon>Burkholderiales</taxon>
        <taxon>Oxalobacteraceae</taxon>
        <taxon>Herbaspirillum</taxon>
    </lineage>
</organism>
<evidence type="ECO:0000313" key="4">
    <source>
        <dbReference type="Proteomes" id="UP000462435"/>
    </source>
</evidence>
<evidence type="ECO:0000259" key="2">
    <source>
        <dbReference type="Pfam" id="PF00326"/>
    </source>
</evidence>
<dbReference type="InterPro" id="IPR001375">
    <property type="entry name" value="Peptidase_S9_cat"/>
</dbReference>
<dbReference type="GO" id="GO:0004177">
    <property type="term" value="F:aminopeptidase activity"/>
    <property type="evidence" value="ECO:0007669"/>
    <property type="project" value="UniProtKB-KW"/>
</dbReference>
<keyword evidence="3" id="KW-0031">Aminopeptidase</keyword>
<keyword evidence="3" id="KW-0645">Protease</keyword>
<name>A0A7V8JSK1_9BURK</name>
<comment type="caution">
    <text evidence="3">The sequence shown here is derived from an EMBL/GenBank/DDBJ whole genome shotgun (WGS) entry which is preliminary data.</text>
</comment>
<protein>
    <submittedName>
        <fullName evidence="3">Dipeptidyl aminopeptidase BIII</fullName>
    </submittedName>
</protein>
<dbReference type="Gene3D" id="3.40.50.1820">
    <property type="entry name" value="alpha/beta hydrolase"/>
    <property type="match status" value="1"/>
</dbReference>
<dbReference type="PANTHER" id="PTHR42776:SF27">
    <property type="entry name" value="DIPEPTIDYL PEPTIDASE FAMILY MEMBER 6"/>
    <property type="match status" value="1"/>
</dbReference>
<reference evidence="4" key="1">
    <citation type="journal article" date="2020" name="MBio">
        <title>Horizontal gene transfer to a defensive symbiont with a reduced genome amongst a multipartite beetle microbiome.</title>
        <authorList>
            <person name="Waterworth S.C."/>
            <person name="Florez L.V."/>
            <person name="Rees E.R."/>
            <person name="Hertweck C."/>
            <person name="Kaltenpoth M."/>
            <person name="Kwan J.C."/>
        </authorList>
    </citation>
    <scope>NUCLEOTIDE SEQUENCE [LARGE SCALE GENOMIC DNA]</scope>
</reference>
<sequence length="172" mass="19260">MEMQDDVTDGVHWSIAQGIADPAKVCIVGGSYGGYAAMMGAIKTPDLYRCALSINGVADLRDLLANQQRFIGYEIGAERIIGQWWSDRERLRQTSPVNRAGEIRTPLLLIHGKEDRAVPVEQSRDMADALKDAGNGNYTYLELPLGDHELSREEDRARAFGEMENFLKRYLD</sequence>
<dbReference type="AlphaFoldDB" id="A0A7V8JSK1"/>
<proteinExistence type="predicted"/>
<dbReference type="InterPro" id="IPR029058">
    <property type="entry name" value="AB_hydrolase_fold"/>
</dbReference>
<dbReference type="PANTHER" id="PTHR42776">
    <property type="entry name" value="SERINE PEPTIDASE S9 FAMILY MEMBER"/>
    <property type="match status" value="1"/>
</dbReference>
<evidence type="ECO:0000256" key="1">
    <source>
        <dbReference type="ARBA" id="ARBA00022801"/>
    </source>
</evidence>
<dbReference type="GO" id="GO:0006508">
    <property type="term" value="P:proteolysis"/>
    <property type="evidence" value="ECO:0007669"/>
    <property type="project" value="InterPro"/>
</dbReference>
<dbReference type="Proteomes" id="UP000462435">
    <property type="component" value="Unassembled WGS sequence"/>
</dbReference>
<keyword evidence="1" id="KW-0378">Hydrolase</keyword>
<gene>
    <name evidence="3" type="primary">dapb3_1</name>
    <name evidence="3" type="ORF">GAK35_04132</name>
</gene>
<evidence type="ECO:0000313" key="3">
    <source>
        <dbReference type="EMBL" id="KAF1036029.1"/>
    </source>
</evidence>
<dbReference type="GO" id="GO:0004252">
    <property type="term" value="F:serine-type endopeptidase activity"/>
    <property type="evidence" value="ECO:0007669"/>
    <property type="project" value="TreeGrafter"/>
</dbReference>
<dbReference type="SUPFAM" id="SSF53474">
    <property type="entry name" value="alpha/beta-Hydrolases"/>
    <property type="match status" value="1"/>
</dbReference>
<accession>A0A7V8JSK1</accession>
<dbReference type="Pfam" id="PF00326">
    <property type="entry name" value="Peptidase_S9"/>
    <property type="match status" value="1"/>
</dbReference>